<protein>
    <submittedName>
        <fullName evidence="2">Uncharacterized protein</fullName>
    </submittedName>
</protein>
<dbReference type="GO" id="GO:0016491">
    <property type="term" value="F:oxidoreductase activity"/>
    <property type="evidence" value="ECO:0007669"/>
    <property type="project" value="UniProtKB-KW"/>
</dbReference>
<gene>
    <name evidence="2" type="ORF">H0235_015872</name>
</gene>
<name>A0A834K5A3_VESPE</name>
<organism evidence="2 3">
    <name type="scientific">Vespula pensylvanica</name>
    <name type="common">Western yellow jacket</name>
    <name type="synonym">Wasp</name>
    <dbReference type="NCBI Taxonomy" id="30213"/>
    <lineage>
        <taxon>Eukaryota</taxon>
        <taxon>Metazoa</taxon>
        <taxon>Ecdysozoa</taxon>
        <taxon>Arthropoda</taxon>
        <taxon>Hexapoda</taxon>
        <taxon>Insecta</taxon>
        <taxon>Pterygota</taxon>
        <taxon>Neoptera</taxon>
        <taxon>Endopterygota</taxon>
        <taxon>Hymenoptera</taxon>
        <taxon>Apocrita</taxon>
        <taxon>Aculeata</taxon>
        <taxon>Vespoidea</taxon>
        <taxon>Vespidae</taxon>
        <taxon>Vespinae</taxon>
        <taxon>Vespula</taxon>
    </lineage>
</organism>
<dbReference type="Pfam" id="PF00106">
    <property type="entry name" value="adh_short"/>
    <property type="match status" value="1"/>
</dbReference>
<dbReference type="Gene3D" id="3.40.50.720">
    <property type="entry name" value="NAD(P)-binding Rossmann-like Domain"/>
    <property type="match status" value="1"/>
</dbReference>
<dbReference type="Proteomes" id="UP000600918">
    <property type="component" value="Unassembled WGS sequence"/>
</dbReference>
<dbReference type="EMBL" id="JACSDY010000018">
    <property type="protein sequence ID" value="KAF7400135.1"/>
    <property type="molecule type" value="Genomic_DNA"/>
</dbReference>
<dbReference type="AlphaFoldDB" id="A0A834K5A3"/>
<dbReference type="PANTHER" id="PTHR43313">
    <property type="entry name" value="SHORT-CHAIN DEHYDROGENASE/REDUCTASE FAMILY 9C"/>
    <property type="match status" value="1"/>
</dbReference>
<dbReference type="GO" id="GO:0008202">
    <property type="term" value="P:steroid metabolic process"/>
    <property type="evidence" value="ECO:0007669"/>
    <property type="project" value="TreeGrafter"/>
</dbReference>
<evidence type="ECO:0000256" key="1">
    <source>
        <dbReference type="ARBA" id="ARBA00023002"/>
    </source>
</evidence>
<comment type="caution">
    <text evidence="2">The sequence shown here is derived from an EMBL/GenBank/DDBJ whole genome shotgun (WGS) entry which is preliminary data.</text>
</comment>
<dbReference type="InterPro" id="IPR036291">
    <property type="entry name" value="NAD(P)-bd_dom_sf"/>
</dbReference>
<keyword evidence="1" id="KW-0560">Oxidoreductase</keyword>
<dbReference type="PANTHER" id="PTHR43313:SF36">
    <property type="entry name" value="D-BETA-HYDROXYBUTYRATE DEHYDROGENASE, MITOCHONDRIAL"/>
    <property type="match status" value="1"/>
</dbReference>
<keyword evidence="3" id="KW-1185">Reference proteome</keyword>
<dbReference type="PROSITE" id="PS00061">
    <property type="entry name" value="ADH_SHORT"/>
    <property type="match status" value="1"/>
</dbReference>
<dbReference type="InterPro" id="IPR020904">
    <property type="entry name" value="Sc_DH/Rdtase_CS"/>
</dbReference>
<proteinExistence type="predicted"/>
<evidence type="ECO:0000313" key="3">
    <source>
        <dbReference type="Proteomes" id="UP000600918"/>
    </source>
</evidence>
<dbReference type="SUPFAM" id="SSF51735">
    <property type="entry name" value="NAD(P)-binding Rossmann-fold domains"/>
    <property type="match status" value="1"/>
</dbReference>
<evidence type="ECO:0000313" key="2">
    <source>
        <dbReference type="EMBL" id="KAF7400135.1"/>
    </source>
</evidence>
<accession>A0A834K5A3</accession>
<sequence>MALSAWARKHSMILTVGVSSAAGLLYSCYTTNKRLATLISLCSFGSACLHKRYGSRHMLDTNQVVIITGCDSGLGYSLALHCQFLGATVIASVLDNTGQGAELLKEKGIVVLPLDITNDKTLKALVNNAGVMIFGEFEWQTKDQVKHQLEVNLLGTMKITHQLMPLIRKDSTRIVVVSSHCASEPLPGVAAYSATKAAINAWATAIRVELKKYGIDVVTFVPGSFTQESNILANQPERFDAMKESMTLDARYFYRDYFDRYVKYFEPLACKVTPKPVENPRIYEKFEGALLDNYPSSVYKCEPWRYCFYYTLFKITPYYIRDRLTESFVKLPSWKERDIDERFEIDNSKKPVFEELAKDFSLLEKDVLDKLFLKSIKMFAAGQAQVGISSV</sequence>
<dbReference type="InterPro" id="IPR002347">
    <property type="entry name" value="SDR_fam"/>
</dbReference>
<dbReference type="PRINTS" id="PR00081">
    <property type="entry name" value="GDHRDH"/>
</dbReference>
<reference evidence="2" key="1">
    <citation type="journal article" date="2020" name="G3 (Bethesda)">
        <title>High-Quality Assemblies for Three Invasive Social Wasps from the &lt;i&gt;Vespula&lt;/i&gt; Genus.</title>
        <authorList>
            <person name="Harrop T.W.R."/>
            <person name="Guhlin J."/>
            <person name="McLaughlin G.M."/>
            <person name="Permina E."/>
            <person name="Stockwell P."/>
            <person name="Gilligan J."/>
            <person name="Le Lec M.F."/>
            <person name="Gruber M.A.M."/>
            <person name="Quinn O."/>
            <person name="Lovegrove M."/>
            <person name="Duncan E.J."/>
            <person name="Remnant E.J."/>
            <person name="Van Eeckhoven J."/>
            <person name="Graham B."/>
            <person name="Knapp R.A."/>
            <person name="Langford K.W."/>
            <person name="Kronenberg Z."/>
            <person name="Press M.O."/>
            <person name="Eacker S.M."/>
            <person name="Wilson-Rankin E.E."/>
            <person name="Purcell J."/>
            <person name="Lester P.J."/>
            <person name="Dearden P.K."/>
        </authorList>
    </citation>
    <scope>NUCLEOTIDE SEQUENCE</scope>
    <source>
        <strain evidence="2">Volc-1</strain>
    </source>
</reference>